<dbReference type="Gene3D" id="3.40.50.360">
    <property type="match status" value="1"/>
</dbReference>
<comment type="caution">
    <text evidence="1">The sequence shown here is derived from an EMBL/GenBank/DDBJ whole genome shotgun (WGS) entry which is preliminary data.</text>
</comment>
<reference evidence="1" key="1">
    <citation type="submission" date="2019-08" db="EMBL/GenBank/DDBJ databases">
        <authorList>
            <person name="Kucharzyk K."/>
            <person name="Murdoch R.W."/>
            <person name="Higgins S."/>
            <person name="Loffler F."/>
        </authorList>
    </citation>
    <scope>NUCLEOTIDE SEQUENCE</scope>
</reference>
<dbReference type="SUPFAM" id="SSF52218">
    <property type="entry name" value="Flavoproteins"/>
    <property type="match status" value="1"/>
</dbReference>
<dbReference type="AlphaFoldDB" id="A0A645HT06"/>
<organism evidence="1">
    <name type="scientific">bioreactor metagenome</name>
    <dbReference type="NCBI Taxonomy" id="1076179"/>
    <lineage>
        <taxon>unclassified sequences</taxon>
        <taxon>metagenomes</taxon>
        <taxon>ecological metagenomes</taxon>
    </lineage>
</organism>
<sequence length="55" mass="6434">MNKGLNYIEDIMKFMGIKKFEELLVDGTGFTEEEKKEAINKAYEKIDDIIDSIKF</sequence>
<dbReference type="InterPro" id="IPR029039">
    <property type="entry name" value="Flavoprotein-like_sf"/>
</dbReference>
<protein>
    <submittedName>
        <fullName evidence="1">Uncharacterized protein</fullName>
    </submittedName>
</protein>
<proteinExistence type="predicted"/>
<accession>A0A645HT06</accession>
<name>A0A645HT06_9ZZZZ</name>
<gene>
    <name evidence="1" type="ORF">SDC9_189643</name>
</gene>
<evidence type="ECO:0000313" key="1">
    <source>
        <dbReference type="EMBL" id="MPN42087.1"/>
    </source>
</evidence>
<dbReference type="EMBL" id="VSSQ01099572">
    <property type="protein sequence ID" value="MPN42087.1"/>
    <property type="molecule type" value="Genomic_DNA"/>
</dbReference>